<sequence length="188" mass="20934">MFDRFLHIYRTAVIGFVMAGFLSHLFLPLSGQAKKTSFTRWLSHNVVETGDENESKVRDSIRKLPDQTGDFSLLLKEASQLIASHKEVFRLSAHSGSETELPSDQNPSWLIEQWNDYHHQSSQMNGFLNESGKIFLKWHDSGNGWNSLSGFNIHLNHESESVTAISHAGAEPSSAPSPLAFGISINAP</sequence>
<organism evidence="3 4">
    <name type="scientific">Rhodohalobacter mucosus</name>
    <dbReference type="NCBI Taxonomy" id="2079485"/>
    <lineage>
        <taxon>Bacteria</taxon>
        <taxon>Pseudomonadati</taxon>
        <taxon>Balneolota</taxon>
        <taxon>Balneolia</taxon>
        <taxon>Balneolales</taxon>
        <taxon>Balneolaceae</taxon>
        <taxon>Rhodohalobacter</taxon>
    </lineage>
</organism>
<dbReference type="AlphaFoldDB" id="A0A316TNW9"/>
<evidence type="ECO:0000313" key="4">
    <source>
        <dbReference type="Proteomes" id="UP000245533"/>
    </source>
</evidence>
<evidence type="ECO:0000256" key="1">
    <source>
        <dbReference type="SAM" id="MobiDB-lite"/>
    </source>
</evidence>
<keyword evidence="2" id="KW-0812">Transmembrane</keyword>
<dbReference type="RefSeq" id="WP_109647907.1">
    <property type="nucleotide sequence ID" value="NZ_QGGB01000010.1"/>
</dbReference>
<dbReference type="OrthoDB" id="1524282at2"/>
<dbReference type="Proteomes" id="UP000245533">
    <property type="component" value="Unassembled WGS sequence"/>
</dbReference>
<proteinExistence type="predicted"/>
<keyword evidence="4" id="KW-1185">Reference proteome</keyword>
<evidence type="ECO:0000313" key="3">
    <source>
        <dbReference type="EMBL" id="PWN05351.1"/>
    </source>
</evidence>
<accession>A0A316TNW9</accession>
<feature type="transmembrane region" description="Helical" evidence="2">
    <location>
        <begin position="6"/>
        <end position="27"/>
    </location>
</feature>
<reference evidence="3 4" key="1">
    <citation type="submission" date="2018-05" db="EMBL/GenBank/DDBJ databases">
        <title>Rhodohalobacter halophilus gen. nov., sp. nov., a moderately halophilic member of the family Balneolaceae.</title>
        <authorList>
            <person name="Liu Z.-W."/>
        </authorList>
    </citation>
    <scope>NUCLEOTIDE SEQUENCE [LARGE SCALE GENOMIC DNA]</scope>
    <source>
        <strain evidence="3 4">8A47</strain>
    </source>
</reference>
<dbReference type="EMBL" id="QGGB01000010">
    <property type="protein sequence ID" value="PWN05351.1"/>
    <property type="molecule type" value="Genomic_DNA"/>
</dbReference>
<protein>
    <submittedName>
        <fullName evidence="3">Uncharacterized protein</fullName>
    </submittedName>
</protein>
<keyword evidence="2" id="KW-0472">Membrane</keyword>
<name>A0A316TNW9_9BACT</name>
<evidence type="ECO:0000256" key="2">
    <source>
        <dbReference type="SAM" id="Phobius"/>
    </source>
</evidence>
<comment type="caution">
    <text evidence="3">The sequence shown here is derived from an EMBL/GenBank/DDBJ whole genome shotgun (WGS) entry which is preliminary data.</text>
</comment>
<keyword evidence="2" id="KW-1133">Transmembrane helix</keyword>
<feature type="region of interest" description="Disordered" evidence="1">
    <location>
        <begin position="168"/>
        <end position="188"/>
    </location>
</feature>
<gene>
    <name evidence="3" type="ORF">DDZ15_14890</name>
</gene>